<dbReference type="Proteomes" id="UP001442494">
    <property type="component" value="Unassembled WGS sequence"/>
</dbReference>
<keyword evidence="3" id="KW-1185">Reference proteome</keyword>
<evidence type="ECO:0000256" key="1">
    <source>
        <dbReference type="SAM" id="Phobius"/>
    </source>
</evidence>
<evidence type="ECO:0000313" key="2">
    <source>
        <dbReference type="EMBL" id="MEP0864424.1"/>
    </source>
</evidence>
<comment type="caution">
    <text evidence="2">The sequence shown here is derived from an EMBL/GenBank/DDBJ whole genome shotgun (WGS) entry which is preliminary data.</text>
</comment>
<organism evidence="2 3">
    <name type="scientific">Funiculus sociatus GB2-A5</name>
    <dbReference type="NCBI Taxonomy" id="2933946"/>
    <lineage>
        <taxon>Bacteria</taxon>
        <taxon>Bacillati</taxon>
        <taxon>Cyanobacteriota</taxon>
        <taxon>Cyanophyceae</taxon>
        <taxon>Coleofasciculales</taxon>
        <taxon>Coleofasciculaceae</taxon>
        <taxon>Funiculus</taxon>
    </lineage>
</organism>
<feature type="transmembrane region" description="Helical" evidence="1">
    <location>
        <begin position="239"/>
        <end position="260"/>
    </location>
</feature>
<protein>
    <submittedName>
        <fullName evidence="2">Uncharacterized protein</fullName>
    </submittedName>
</protein>
<name>A0ABV0JLV3_9CYAN</name>
<reference evidence="2 3" key="1">
    <citation type="submission" date="2022-04" db="EMBL/GenBank/DDBJ databases">
        <title>Positive selection, recombination, and allopatry shape intraspecific diversity of widespread and dominant cyanobacteria.</title>
        <authorList>
            <person name="Wei J."/>
            <person name="Shu W."/>
            <person name="Hu C."/>
        </authorList>
    </citation>
    <scope>NUCLEOTIDE SEQUENCE [LARGE SCALE GENOMIC DNA]</scope>
    <source>
        <strain evidence="2 3">GB2-A5</strain>
    </source>
</reference>
<gene>
    <name evidence="2" type="ORF">NDI37_08070</name>
</gene>
<sequence length="275" mass="32687">MEQLSKRQKEALAMALLMKTTANTDPRFERRLKQILLRGYVIYKRRDRLETNTLYNYQCNLKRRLKECMEFHSDNTELPYYSFLLLKDQFLVPTDIDYDLTVGASQVNQKYFALDNQHKFSLFRYHIAWVRLCLAVCTTNPLIVRLKKKLGCISLIPIKVRKEPVKVRNVRIHYHDLYHLEVAQLERIQMGRYMVSGIHGIKAPVFHDFPILQEYDGFLDEARIAIHEWLTRPTAFSKIKAICWMTLLILHGINPFAVVMRHLKSMKKKQQELWC</sequence>
<keyword evidence="1" id="KW-1133">Transmembrane helix</keyword>
<keyword evidence="1" id="KW-0812">Transmembrane</keyword>
<evidence type="ECO:0000313" key="3">
    <source>
        <dbReference type="Proteomes" id="UP001442494"/>
    </source>
</evidence>
<accession>A0ABV0JLV3</accession>
<keyword evidence="1" id="KW-0472">Membrane</keyword>
<dbReference type="RefSeq" id="WP_190424014.1">
    <property type="nucleotide sequence ID" value="NZ_JAMPKK010000013.1"/>
</dbReference>
<dbReference type="EMBL" id="JAMPKK010000013">
    <property type="protein sequence ID" value="MEP0864424.1"/>
    <property type="molecule type" value="Genomic_DNA"/>
</dbReference>
<proteinExistence type="predicted"/>